<organism evidence="1 2">
    <name type="scientific">Haloechinothrix salitolerans</name>
    <dbReference type="NCBI Taxonomy" id="926830"/>
    <lineage>
        <taxon>Bacteria</taxon>
        <taxon>Bacillati</taxon>
        <taxon>Actinomycetota</taxon>
        <taxon>Actinomycetes</taxon>
        <taxon>Pseudonocardiales</taxon>
        <taxon>Pseudonocardiaceae</taxon>
        <taxon>Haloechinothrix</taxon>
    </lineage>
</organism>
<dbReference type="EMBL" id="JBHSXX010000001">
    <property type="protein sequence ID" value="MFC6870922.1"/>
    <property type="molecule type" value="Genomic_DNA"/>
</dbReference>
<comment type="caution">
    <text evidence="1">The sequence shown here is derived from an EMBL/GenBank/DDBJ whole genome shotgun (WGS) entry which is preliminary data.</text>
</comment>
<evidence type="ECO:0000313" key="2">
    <source>
        <dbReference type="Proteomes" id="UP001596337"/>
    </source>
</evidence>
<dbReference type="RefSeq" id="WP_390221112.1">
    <property type="nucleotide sequence ID" value="NZ_JBHSXX010000001.1"/>
</dbReference>
<evidence type="ECO:0000313" key="1">
    <source>
        <dbReference type="EMBL" id="MFC6870922.1"/>
    </source>
</evidence>
<accession>A0ABW2C896</accession>
<keyword evidence="2" id="KW-1185">Reference proteome</keyword>
<sequence length="73" mass="7866">MIMAIDVFELSPGDVIQGIDDMVPNPTVRAVRSVPVTYGDQPGIGALVYFADGHRDTFAAPQTITIDRPEPLP</sequence>
<dbReference type="Proteomes" id="UP001596337">
    <property type="component" value="Unassembled WGS sequence"/>
</dbReference>
<protein>
    <submittedName>
        <fullName evidence="1">Uncharacterized protein</fullName>
    </submittedName>
</protein>
<name>A0ABW2C896_9PSEU</name>
<proteinExistence type="predicted"/>
<reference evidence="2" key="1">
    <citation type="journal article" date="2019" name="Int. J. Syst. Evol. Microbiol.">
        <title>The Global Catalogue of Microorganisms (GCM) 10K type strain sequencing project: providing services to taxonomists for standard genome sequencing and annotation.</title>
        <authorList>
            <consortium name="The Broad Institute Genomics Platform"/>
            <consortium name="The Broad Institute Genome Sequencing Center for Infectious Disease"/>
            <person name="Wu L."/>
            <person name="Ma J."/>
        </authorList>
    </citation>
    <scope>NUCLEOTIDE SEQUENCE [LARGE SCALE GENOMIC DNA]</scope>
    <source>
        <strain evidence="2">KCTC 32255</strain>
    </source>
</reference>
<gene>
    <name evidence="1" type="ORF">ACFQGD_27730</name>
</gene>